<dbReference type="Proteomes" id="UP000000271">
    <property type="component" value="Chromosome"/>
</dbReference>
<name>D6XZW4_BACIE</name>
<organism evidence="2 3">
    <name type="scientific">Bacillus selenitireducens (strain ATCC 700615 / DSM 15326 / MLS10)</name>
    <dbReference type="NCBI Taxonomy" id="439292"/>
    <lineage>
        <taxon>Bacteria</taxon>
        <taxon>Bacillati</taxon>
        <taxon>Bacillota</taxon>
        <taxon>Bacilli</taxon>
        <taxon>Bacillales</taxon>
        <taxon>Bacillaceae</taxon>
        <taxon>Salisediminibacterium</taxon>
    </lineage>
</organism>
<feature type="signal peptide" evidence="1">
    <location>
        <begin position="1"/>
        <end position="23"/>
    </location>
</feature>
<dbReference type="AlphaFoldDB" id="D6XZW4"/>
<accession>D6XZW4</accession>
<dbReference type="EMBL" id="CP001791">
    <property type="protein sequence ID" value="ADI00466.1"/>
    <property type="molecule type" value="Genomic_DNA"/>
</dbReference>
<evidence type="ECO:0000313" key="3">
    <source>
        <dbReference type="Proteomes" id="UP000000271"/>
    </source>
</evidence>
<keyword evidence="1" id="KW-0732">Signal</keyword>
<keyword evidence="3" id="KW-1185">Reference proteome</keyword>
<evidence type="ECO:0008006" key="4">
    <source>
        <dbReference type="Google" id="ProtNLM"/>
    </source>
</evidence>
<proteinExistence type="predicted"/>
<dbReference type="OrthoDB" id="2942586at2"/>
<dbReference type="RefSeq" id="WP_013173873.1">
    <property type="nucleotide sequence ID" value="NC_014219.1"/>
</dbReference>
<dbReference type="HOGENOM" id="CLU_1243275_0_0_9"/>
<evidence type="ECO:0000256" key="1">
    <source>
        <dbReference type="SAM" id="SignalP"/>
    </source>
</evidence>
<dbReference type="eggNOG" id="ENOG5033FVU">
    <property type="taxonomic scope" value="Bacteria"/>
</dbReference>
<dbReference type="KEGG" id="bse:Bsel_2983"/>
<feature type="chain" id="PRO_5003090770" description="DUF5667 domain-containing protein" evidence="1">
    <location>
        <begin position="24"/>
        <end position="222"/>
    </location>
</feature>
<evidence type="ECO:0000313" key="2">
    <source>
        <dbReference type="EMBL" id="ADI00466.1"/>
    </source>
</evidence>
<protein>
    <recommendedName>
        <fullName evidence="4">DUF5667 domain-containing protein</fullName>
    </recommendedName>
</protein>
<reference evidence="2" key="1">
    <citation type="submission" date="2009-10" db="EMBL/GenBank/DDBJ databases">
        <title>Complete sequence of Bacillus selenitireducens MLS10.</title>
        <authorList>
            <consortium name="US DOE Joint Genome Institute"/>
            <person name="Lucas S."/>
            <person name="Copeland A."/>
            <person name="Lapidus A."/>
            <person name="Glavina del Rio T."/>
            <person name="Dalin E."/>
            <person name="Tice H."/>
            <person name="Bruce D."/>
            <person name="Goodwin L."/>
            <person name="Pitluck S."/>
            <person name="Sims D."/>
            <person name="Brettin T."/>
            <person name="Detter J.C."/>
            <person name="Han C."/>
            <person name="Larimer F."/>
            <person name="Land M."/>
            <person name="Hauser L."/>
            <person name="Kyrpides N."/>
            <person name="Ovchinnikova G."/>
            <person name="Stolz J."/>
        </authorList>
    </citation>
    <scope>NUCLEOTIDE SEQUENCE [LARGE SCALE GENOMIC DNA]</scope>
    <source>
        <strain evidence="2">MLS10</strain>
    </source>
</reference>
<gene>
    <name evidence="2" type="ordered locus">Bsel_2983</name>
</gene>
<sequence length="222" mass="25318">MKKNLFITWIIIAILTSTSLSVAANGDWFENLGEKLNDNETLSPPSYEKLELSNHNQLVYSFTNKNGMNKSEANQMALEIQLEKAAIFNEAKSRGLSVSKSEAQQAAMTERELLLNGKSANSEEMKAKVNSFIEGLGISEAEYWEDYVVEAKKNVLLEQKLLEHEFNRIELSKDNFKKIQKFLDEITVSYINEQKQSIGNFVKDIDQIKDVQESINKITEKK</sequence>